<dbReference type="InterPro" id="IPR036388">
    <property type="entry name" value="WH-like_DNA-bd_sf"/>
</dbReference>
<dbReference type="SUPFAM" id="SSF46785">
    <property type="entry name" value="Winged helix' DNA-binding domain"/>
    <property type="match status" value="1"/>
</dbReference>
<dbReference type="Pfam" id="PF01037">
    <property type="entry name" value="AsnC_trans_reg"/>
    <property type="match status" value="1"/>
</dbReference>
<dbReference type="InterPro" id="IPR036390">
    <property type="entry name" value="WH_DNA-bd_sf"/>
</dbReference>
<dbReference type="PRINTS" id="PR00033">
    <property type="entry name" value="HTHASNC"/>
</dbReference>
<dbReference type="SMART" id="SM00344">
    <property type="entry name" value="HTH_ASNC"/>
    <property type="match status" value="1"/>
</dbReference>
<evidence type="ECO:0000313" key="6">
    <source>
        <dbReference type="Proteomes" id="UP000002027"/>
    </source>
</evidence>
<gene>
    <name evidence="5" type="ordered locus">Sthe_2664</name>
</gene>
<dbReference type="FunCoup" id="D1C8D5">
    <property type="interactions" value="24"/>
</dbReference>
<dbReference type="SUPFAM" id="SSF54909">
    <property type="entry name" value="Dimeric alpha+beta barrel"/>
    <property type="match status" value="1"/>
</dbReference>
<protein>
    <submittedName>
        <fullName evidence="5">Transcriptional regulator, AsnC family</fullName>
    </submittedName>
</protein>
<dbReference type="PANTHER" id="PTHR30154">
    <property type="entry name" value="LEUCINE-RESPONSIVE REGULATORY PROTEIN"/>
    <property type="match status" value="1"/>
</dbReference>
<proteinExistence type="predicted"/>
<dbReference type="eggNOG" id="COG1522">
    <property type="taxonomic scope" value="Bacteria"/>
</dbReference>
<reference evidence="6" key="1">
    <citation type="submission" date="2009-11" db="EMBL/GenBank/DDBJ databases">
        <title>The complete chromosome 2 of Sphaerobacter thermophilus DSM 20745.</title>
        <authorList>
            <person name="Lucas S."/>
            <person name="Copeland A."/>
            <person name="Lapidus A."/>
            <person name="Glavina del Rio T."/>
            <person name="Dalin E."/>
            <person name="Tice H."/>
            <person name="Bruce D."/>
            <person name="Goodwin L."/>
            <person name="Pitluck S."/>
            <person name="Kyrpides N."/>
            <person name="Mavromatis K."/>
            <person name="Ivanova N."/>
            <person name="Mikhailova N."/>
            <person name="LaButti K.M."/>
            <person name="Clum A."/>
            <person name="Sun H.I."/>
            <person name="Brettin T."/>
            <person name="Detter J.C."/>
            <person name="Han C."/>
            <person name="Larimer F."/>
            <person name="Land M."/>
            <person name="Hauser L."/>
            <person name="Markowitz V."/>
            <person name="Cheng J.F."/>
            <person name="Hugenholtz P."/>
            <person name="Woyke T."/>
            <person name="Wu D."/>
            <person name="Steenblock K."/>
            <person name="Schneider S."/>
            <person name="Pukall R."/>
            <person name="Goeker M."/>
            <person name="Klenk H.P."/>
            <person name="Eisen J.A."/>
        </authorList>
    </citation>
    <scope>NUCLEOTIDE SEQUENCE [LARGE SCALE GENOMIC DNA]</scope>
    <source>
        <strain evidence="6">ATCC 49802 / DSM 20745 / S 6022</strain>
    </source>
</reference>
<dbReference type="OrthoDB" id="529868at2"/>
<evidence type="ECO:0000256" key="1">
    <source>
        <dbReference type="ARBA" id="ARBA00023015"/>
    </source>
</evidence>
<keyword evidence="1" id="KW-0805">Transcription regulation</keyword>
<dbReference type="HOGENOM" id="CLU_091233_5_2_0"/>
<evidence type="ECO:0000259" key="4">
    <source>
        <dbReference type="PROSITE" id="PS50956"/>
    </source>
</evidence>
<dbReference type="GO" id="GO:0005829">
    <property type="term" value="C:cytosol"/>
    <property type="evidence" value="ECO:0007669"/>
    <property type="project" value="TreeGrafter"/>
</dbReference>
<dbReference type="GO" id="GO:0043200">
    <property type="term" value="P:response to amino acid"/>
    <property type="evidence" value="ECO:0007669"/>
    <property type="project" value="TreeGrafter"/>
</dbReference>
<organism evidence="5 6">
    <name type="scientific">Sphaerobacter thermophilus (strain ATCC 49802 / DSM 20745 / KCCM 41009 / NCIMB 13125 / S 6022)</name>
    <dbReference type="NCBI Taxonomy" id="479434"/>
    <lineage>
        <taxon>Bacteria</taxon>
        <taxon>Pseudomonadati</taxon>
        <taxon>Thermomicrobiota</taxon>
        <taxon>Thermomicrobia</taxon>
        <taxon>Sphaerobacterales</taxon>
        <taxon>Sphaerobacterineae</taxon>
        <taxon>Sphaerobacteraceae</taxon>
        <taxon>Sphaerobacter</taxon>
    </lineage>
</organism>
<dbReference type="Pfam" id="PF13404">
    <property type="entry name" value="HTH_AsnC-type"/>
    <property type="match status" value="1"/>
</dbReference>
<dbReference type="PROSITE" id="PS50956">
    <property type="entry name" value="HTH_ASNC_2"/>
    <property type="match status" value="1"/>
</dbReference>
<name>D1C8D5_SPHTD</name>
<evidence type="ECO:0000256" key="3">
    <source>
        <dbReference type="ARBA" id="ARBA00023163"/>
    </source>
</evidence>
<evidence type="ECO:0000256" key="2">
    <source>
        <dbReference type="ARBA" id="ARBA00023125"/>
    </source>
</evidence>
<dbReference type="InterPro" id="IPR019888">
    <property type="entry name" value="Tscrpt_reg_AsnC-like"/>
</dbReference>
<dbReference type="KEGG" id="sti:Sthe_2664"/>
<dbReference type="InterPro" id="IPR019887">
    <property type="entry name" value="Tscrpt_reg_AsnC/Lrp_C"/>
</dbReference>
<dbReference type="AlphaFoldDB" id="D1C8D5"/>
<dbReference type="InterPro" id="IPR011008">
    <property type="entry name" value="Dimeric_a/b-barrel"/>
</dbReference>
<dbReference type="Proteomes" id="UP000002027">
    <property type="component" value="Chromosome 2"/>
</dbReference>
<dbReference type="InterPro" id="IPR000485">
    <property type="entry name" value="AsnC-type_HTH_dom"/>
</dbReference>
<feature type="domain" description="HTH asnC-type" evidence="4">
    <location>
        <begin position="5"/>
        <end position="65"/>
    </location>
</feature>
<dbReference type="Gene3D" id="3.30.70.920">
    <property type="match status" value="1"/>
</dbReference>
<reference evidence="5 6" key="2">
    <citation type="journal article" date="2010" name="Stand. Genomic Sci.">
        <title>Complete genome sequence of Desulfohalobium retbaense type strain (HR(100)).</title>
        <authorList>
            <person name="Spring S."/>
            <person name="Nolan M."/>
            <person name="Lapidus A."/>
            <person name="Glavina Del Rio T."/>
            <person name="Copeland A."/>
            <person name="Tice H."/>
            <person name="Cheng J.F."/>
            <person name="Lucas S."/>
            <person name="Land M."/>
            <person name="Chen F."/>
            <person name="Bruce D."/>
            <person name="Goodwin L."/>
            <person name="Pitluck S."/>
            <person name="Ivanova N."/>
            <person name="Mavromatis K."/>
            <person name="Mikhailova N."/>
            <person name="Pati A."/>
            <person name="Chen A."/>
            <person name="Palaniappan K."/>
            <person name="Hauser L."/>
            <person name="Chang Y.J."/>
            <person name="Jeffries C.D."/>
            <person name="Munk C."/>
            <person name="Kiss H."/>
            <person name="Chain P."/>
            <person name="Han C."/>
            <person name="Brettin T."/>
            <person name="Detter J.C."/>
            <person name="Schuler E."/>
            <person name="Goker M."/>
            <person name="Rohde M."/>
            <person name="Bristow J."/>
            <person name="Eisen J.A."/>
            <person name="Markowitz V."/>
            <person name="Hugenholtz P."/>
            <person name="Kyrpides N.C."/>
            <person name="Klenk H.P."/>
        </authorList>
    </citation>
    <scope>NUCLEOTIDE SEQUENCE [LARGE SCALE GENOMIC DNA]</scope>
    <source>
        <strain evidence="6">ATCC 49802 / DSM 20745 / S 6022</strain>
    </source>
</reference>
<accession>D1C8D5</accession>
<keyword evidence="2" id="KW-0238">DNA-binding</keyword>
<keyword evidence="3" id="KW-0804">Transcription</keyword>
<keyword evidence="6" id="KW-1185">Reference proteome</keyword>
<dbReference type="GO" id="GO:0043565">
    <property type="term" value="F:sequence-specific DNA binding"/>
    <property type="evidence" value="ECO:0007669"/>
    <property type="project" value="InterPro"/>
</dbReference>
<evidence type="ECO:0000313" key="5">
    <source>
        <dbReference type="EMBL" id="ACZ40078.1"/>
    </source>
</evidence>
<sequence length="173" mass="18999">MARSIDQIDRAIIACLQADSRTPSAEIARRVGVAERTVRARIDRLVNDGVLRLVAVLNPRAIGYGVTADVFLEVELGKVQEVAQTVAELEEVGYVGLTTGDRDISIQLFAPSVDALYDFVTEKLNRIPGVLRAKTFVIPRVVKSIYEWELPENLPSGVARGQQTPKTANRSRA</sequence>
<dbReference type="PANTHER" id="PTHR30154:SF34">
    <property type="entry name" value="TRANSCRIPTIONAL REGULATOR AZLB"/>
    <property type="match status" value="1"/>
</dbReference>
<dbReference type="RefSeq" id="WP_012873116.1">
    <property type="nucleotide sequence ID" value="NC_013524.1"/>
</dbReference>
<dbReference type="EMBL" id="CP001824">
    <property type="protein sequence ID" value="ACZ40078.1"/>
    <property type="molecule type" value="Genomic_DNA"/>
</dbReference>
<dbReference type="InParanoid" id="D1C8D5"/>
<dbReference type="Gene3D" id="1.10.10.10">
    <property type="entry name" value="Winged helix-like DNA-binding domain superfamily/Winged helix DNA-binding domain"/>
    <property type="match status" value="1"/>
</dbReference>
<dbReference type="STRING" id="479434.Sthe_2664"/>